<dbReference type="RefSeq" id="WP_025977301.1">
    <property type="nucleotide sequence ID" value="NZ_CP015614.1"/>
</dbReference>
<sequence>MPYLVTYEADEKELATCVSDERAARRLAASFEAQGLTGVAIQDPGTGEVYSLLAFDLGRTQGRTQPLARKVLQ</sequence>
<protein>
    <submittedName>
        <fullName evidence="1">Uncharacterized protein</fullName>
    </submittedName>
</protein>
<dbReference type="EMBL" id="CP015614">
    <property type="protein sequence ID" value="ANF54030.1"/>
    <property type="molecule type" value="Genomic_DNA"/>
</dbReference>
<dbReference type="KEGG" id="bne:DA69_04285"/>
<keyword evidence="2" id="KW-1185">Reference proteome</keyword>
<reference evidence="1 2" key="1">
    <citation type="journal article" date="2014" name="Genome Announc.">
        <title>Genome Sequence of a Promising Hydrogen-Producing Facultative Anaerobic Bacterium, Brevundimonas naejangsanensis Strain B1.</title>
        <authorList>
            <person name="Su H."/>
            <person name="Zhang T."/>
            <person name="Bao M."/>
            <person name="Jiang Y."/>
            <person name="Wang Y."/>
            <person name="Tan T."/>
        </authorList>
    </citation>
    <scope>NUCLEOTIDE SEQUENCE [LARGE SCALE GENOMIC DNA]</scope>
    <source>
        <strain evidence="1 2">B1</strain>
    </source>
</reference>
<evidence type="ECO:0000313" key="2">
    <source>
        <dbReference type="Proteomes" id="UP000077603"/>
    </source>
</evidence>
<evidence type="ECO:0000313" key="1">
    <source>
        <dbReference type="EMBL" id="ANF54030.1"/>
    </source>
</evidence>
<accession>A0A172Y494</accession>
<name>A0A172Y494_9CAUL</name>
<dbReference type="Proteomes" id="UP000077603">
    <property type="component" value="Chromosome"/>
</dbReference>
<gene>
    <name evidence="1" type="ORF">DA69_04285</name>
</gene>
<proteinExistence type="predicted"/>
<organism evidence="1 2">
    <name type="scientific">Brevundimonas naejangsanensis</name>
    <dbReference type="NCBI Taxonomy" id="588932"/>
    <lineage>
        <taxon>Bacteria</taxon>
        <taxon>Pseudomonadati</taxon>
        <taxon>Pseudomonadota</taxon>
        <taxon>Alphaproteobacteria</taxon>
        <taxon>Caulobacterales</taxon>
        <taxon>Caulobacteraceae</taxon>
        <taxon>Brevundimonas</taxon>
    </lineage>
</organism>
<dbReference type="AlphaFoldDB" id="A0A172Y494"/>